<evidence type="ECO:0000256" key="1">
    <source>
        <dbReference type="SAM" id="MobiDB-lite"/>
    </source>
</evidence>
<sequence>MGQASSVGKREASYDVEYCNSKIVSSSSLSSNEDVLNHGTASSPKDSSCSSSSFSKNSPSLHVQVDQDKYSDEQHQKKKNHKEKQEKRLKHPILNDDVISIILSFLDVKNQLLVCASSKSLYDNFIQSILYNKYFYECAVQFAIPSLFPFCQSCYEFMSKECEKLYQHKRNTTIESEQHLSESFMWRRFIYLLTSSQFLQFSTTIENLVVEENGYFASLQMEYAGNFSFSLNFSPDYYQEVDSFQREYLVSCLIAQKNESKNVAIGLGDHQILDMSSQHRFLGYPQNTLSYSSDGNVKFNIIEGPCTASRFPDFKAGDIVSMFVSVYPVQRNEESLYRYRILFFLNGDLCHSDAIPTEFISLCPLFPSFTLHSPSDSLRLLFNPNKMSDLDETKTSEQSKLKTVFKKLFKFYLQYCIQADHANAFQKN</sequence>
<dbReference type="GeneID" id="68120054"/>
<dbReference type="Gene3D" id="2.60.120.920">
    <property type="match status" value="1"/>
</dbReference>
<dbReference type="EMBL" id="VFQX01000016">
    <property type="protein sequence ID" value="KAF0981051.1"/>
    <property type="molecule type" value="Genomic_DNA"/>
</dbReference>
<dbReference type="RefSeq" id="XP_044565764.1">
    <property type="nucleotide sequence ID" value="XM_044703402.1"/>
</dbReference>
<dbReference type="AlphaFoldDB" id="A0A6A5C208"/>
<feature type="compositionally biased region" description="Basic residues" evidence="1">
    <location>
        <begin position="76"/>
        <end position="87"/>
    </location>
</feature>
<evidence type="ECO:0008006" key="4">
    <source>
        <dbReference type="Google" id="ProtNLM"/>
    </source>
</evidence>
<dbReference type="OMA" id="PNIACEE"/>
<dbReference type="Proteomes" id="UP000444721">
    <property type="component" value="Unassembled WGS sequence"/>
</dbReference>
<organism evidence="2 3">
    <name type="scientific">Naegleria fowleri</name>
    <name type="common">Brain eating amoeba</name>
    <dbReference type="NCBI Taxonomy" id="5763"/>
    <lineage>
        <taxon>Eukaryota</taxon>
        <taxon>Discoba</taxon>
        <taxon>Heterolobosea</taxon>
        <taxon>Tetramitia</taxon>
        <taxon>Eutetramitia</taxon>
        <taxon>Vahlkampfiidae</taxon>
        <taxon>Naegleria</taxon>
    </lineage>
</organism>
<comment type="caution">
    <text evidence="2">The sequence shown here is derived from an EMBL/GenBank/DDBJ whole genome shotgun (WGS) entry which is preliminary data.</text>
</comment>
<gene>
    <name evidence="2" type="ORF">FDP41_012839</name>
</gene>
<accession>A0A6A5C208</accession>
<protein>
    <recommendedName>
        <fullName evidence="4">F-box domain-containing protein</fullName>
    </recommendedName>
</protein>
<evidence type="ECO:0000313" key="3">
    <source>
        <dbReference type="Proteomes" id="UP000444721"/>
    </source>
</evidence>
<feature type="region of interest" description="Disordered" evidence="1">
    <location>
        <begin position="25"/>
        <end position="87"/>
    </location>
</feature>
<dbReference type="VEuPathDB" id="AmoebaDB:FDP41_012839"/>
<feature type="compositionally biased region" description="Basic and acidic residues" evidence="1">
    <location>
        <begin position="65"/>
        <end position="75"/>
    </location>
</feature>
<evidence type="ECO:0000313" key="2">
    <source>
        <dbReference type="EMBL" id="KAF0981051.1"/>
    </source>
</evidence>
<proteinExistence type="predicted"/>
<feature type="compositionally biased region" description="Low complexity" evidence="1">
    <location>
        <begin position="42"/>
        <end position="60"/>
    </location>
</feature>
<reference evidence="2 3" key="1">
    <citation type="journal article" date="2019" name="Sci. Rep.">
        <title>Nanopore sequencing improves the draft genome of the human pathogenic amoeba Naegleria fowleri.</title>
        <authorList>
            <person name="Liechti N."/>
            <person name="Schurch N."/>
            <person name="Bruggmann R."/>
            <person name="Wittwer M."/>
        </authorList>
    </citation>
    <scope>NUCLEOTIDE SEQUENCE [LARGE SCALE GENOMIC DNA]</scope>
    <source>
        <strain evidence="2 3">ATCC 30894</strain>
    </source>
</reference>
<dbReference type="VEuPathDB" id="AmoebaDB:NfTy_079950"/>
<keyword evidence="3" id="KW-1185">Reference proteome</keyword>
<dbReference type="InterPro" id="IPR043136">
    <property type="entry name" value="B30.2/SPRY_sf"/>
</dbReference>
<name>A0A6A5C208_NAEFO</name>
<dbReference type="VEuPathDB" id="AmoebaDB:NF0051890"/>
<dbReference type="OrthoDB" id="10368799at2759"/>